<organism evidence="2 3">
    <name type="scientific">Quercus lobata</name>
    <name type="common">Valley oak</name>
    <dbReference type="NCBI Taxonomy" id="97700"/>
    <lineage>
        <taxon>Eukaryota</taxon>
        <taxon>Viridiplantae</taxon>
        <taxon>Streptophyta</taxon>
        <taxon>Embryophyta</taxon>
        <taxon>Tracheophyta</taxon>
        <taxon>Spermatophyta</taxon>
        <taxon>Magnoliopsida</taxon>
        <taxon>eudicotyledons</taxon>
        <taxon>Gunneridae</taxon>
        <taxon>Pentapetalae</taxon>
        <taxon>rosids</taxon>
        <taxon>fabids</taxon>
        <taxon>Fagales</taxon>
        <taxon>Fagaceae</taxon>
        <taxon>Quercus</taxon>
    </lineage>
</organism>
<dbReference type="InterPro" id="IPR012337">
    <property type="entry name" value="RNaseH-like_sf"/>
</dbReference>
<reference evidence="2 3" key="1">
    <citation type="journal article" date="2016" name="G3 (Bethesda)">
        <title>First Draft Assembly and Annotation of the Genome of a California Endemic Oak Quercus lobata Nee (Fagaceae).</title>
        <authorList>
            <person name="Sork V.L."/>
            <person name="Fitz-Gibbon S.T."/>
            <person name="Puiu D."/>
            <person name="Crepeau M."/>
            <person name="Gugger P.F."/>
            <person name="Sherman R."/>
            <person name="Stevens K."/>
            <person name="Langley C.H."/>
            <person name="Pellegrini M."/>
            <person name="Salzberg S.L."/>
        </authorList>
    </citation>
    <scope>NUCLEOTIDE SEQUENCE [LARGE SCALE GENOMIC DNA]</scope>
    <source>
        <strain evidence="2 3">cv. SW786</strain>
    </source>
</reference>
<protein>
    <recommendedName>
        <fullName evidence="1">RNase H type-1 domain-containing protein</fullName>
    </recommendedName>
</protein>
<dbReference type="PANTHER" id="PTHR47723">
    <property type="entry name" value="OS05G0353850 PROTEIN"/>
    <property type="match status" value="1"/>
</dbReference>
<accession>A0A7N2MUC5</accession>
<dbReference type="InParanoid" id="A0A7N2MUC5"/>
<keyword evidence="3" id="KW-1185">Reference proteome</keyword>
<sequence>MEIKAMPYSFRSSNEEDRMIWNGANRNALAKLTVALSAKGKPRQSFIDLGIVSRPKSPGADLEFCQTADSMRVRWEKAQHGWVRLNTDVSALGNPGRAGCGGIIRNEHGDWLGGFSRNIGVTTSFIVELWALRDGLILCHNLNLHAVDIHTDAQAIVEAVKNASYSNHIVMPIVDDCRQLISQLAQLRIGHCYRQANACADFLARKGALQANSFILYQDPPVDLLELISLDKLGLYCNRTIPELSVPP</sequence>
<dbReference type="GO" id="GO:0004523">
    <property type="term" value="F:RNA-DNA hybrid ribonuclease activity"/>
    <property type="evidence" value="ECO:0007669"/>
    <property type="project" value="InterPro"/>
</dbReference>
<dbReference type="EMBL" id="LRBV02000010">
    <property type="status" value="NOT_ANNOTATED_CDS"/>
    <property type="molecule type" value="Genomic_DNA"/>
</dbReference>
<evidence type="ECO:0000313" key="2">
    <source>
        <dbReference type="EnsemblPlants" id="QL10p064615:mrna"/>
    </source>
</evidence>
<feature type="domain" description="RNase H type-1" evidence="1">
    <location>
        <begin position="79"/>
        <end position="209"/>
    </location>
</feature>
<evidence type="ECO:0000313" key="3">
    <source>
        <dbReference type="Proteomes" id="UP000594261"/>
    </source>
</evidence>
<dbReference type="CDD" id="cd06222">
    <property type="entry name" value="RNase_H_like"/>
    <property type="match status" value="1"/>
</dbReference>
<dbReference type="PANTHER" id="PTHR47723:SF19">
    <property type="entry name" value="POLYNUCLEOTIDYL TRANSFERASE, RIBONUCLEASE H-LIKE SUPERFAMILY PROTEIN"/>
    <property type="match status" value="1"/>
</dbReference>
<dbReference type="EnsemblPlants" id="QL10p064615:mrna">
    <property type="protein sequence ID" value="QL10p064615:mrna"/>
    <property type="gene ID" value="QL10p064615"/>
</dbReference>
<evidence type="ECO:0000259" key="1">
    <source>
        <dbReference type="PROSITE" id="PS50879"/>
    </source>
</evidence>
<dbReference type="Gene3D" id="3.30.420.10">
    <property type="entry name" value="Ribonuclease H-like superfamily/Ribonuclease H"/>
    <property type="match status" value="1"/>
</dbReference>
<name>A0A7N2MUC5_QUELO</name>
<dbReference type="GO" id="GO:0003676">
    <property type="term" value="F:nucleic acid binding"/>
    <property type="evidence" value="ECO:0007669"/>
    <property type="project" value="InterPro"/>
</dbReference>
<proteinExistence type="predicted"/>
<dbReference type="AlphaFoldDB" id="A0A7N2MUC5"/>
<dbReference type="SUPFAM" id="SSF53098">
    <property type="entry name" value="Ribonuclease H-like"/>
    <property type="match status" value="1"/>
</dbReference>
<dbReference type="InterPro" id="IPR053151">
    <property type="entry name" value="RNase_H-like"/>
</dbReference>
<dbReference type="InterPro" id="IPR002156">
    <property type="entry name" value="RNaseH_domain"/>
</dbReference>
<dbReference type="PROSITE" id="PS50879">
    <property type="entry name" value="RNASE_H_1"/>
    <property type="match status" value="1"/>
</dbReference>
<dbReference type="OMA" id="QANACAD"/>
<dbReference type="InterPro" id="IPR036397">
    <property type="entry name" value="RNaseH_sf"/>
</dbReference>
<dbReference type="InterPro" id="IPR044730">
    <property type="entry name" value="RNase_H-like_dom_plant"/>
</dbReference>
<dbReference type="Proteomes" id="UP000594261">
    <property type="component" value="Chromosome 10"/>
</dbReference>
<dbReference type="Gramene" id="QL10p064615:mrna">
    <property type="protein sequence ID" value="QL10p064615:mrna"/>
    <property type="gene ID" value="QL10p064615"/>
</dbReference>
<dbReference type="Pfam" id="PF13456">
    <property type="entry name" value="RVT_3"/>
    <property type="match status" value="1"/>
</dbReference>
<reference evidence="2" key="2">
    <citation type="submission" date="2021-01" db="UniProtKB">
        <authorList>
            <consortium name="EnsemblPlants"/>
        </authorList>
    </citation>
    <scope>IDENTIFICATION</scope>
</reference>